<protein>
    <submittedName>
        <fullName evidence="1">Uncharacterized protein</fullName>
    </submittedName>
</protein>
<dbReference type="AlphaFoldDB" id="A0A653CSS8"/>
<gene>
    <name evidence="1" type="ORF">CALMAC_LOCUS11493</name>
</gene>
<reference evidence="1 2" key="1">
    <citation type="submission" date="2019-01" db="EMBL/GenBank/DDBJ databases">
        <authorList>
            <person name="Sayadi A."/>
        </authorList>
    </citation>
    <scope>NUCLEOTIDE SEQUENCE [LARGE SCALE GENOMIC DNA]</scope>
</reference>
<name>A0A653CSS8_CALMS</name>
<evidence type="ECO:0000313" key="2">
    <source>
        <dbReference type="Proteomes" id="UP000410492"/>
    </source>
</evidence>
<dbReference type="OrthoDB" id="168404at2759"/>
<evidence type="ECO:0000313" key="1">
    <source>
        <dbReference type="EMBL" id="VEN50876.1"/>
    </source>
</evidence>
<proteinExistence type="predicted"/>
<dbReference type="Proteomes" id="UP000410492">
    <property type="component" value="Unassembled WGS sequence"/>
</dbReference>
<accession>A0A653CSS8</accession>
<organism evidence="1 2">
    <name type="scientific">Callosobruchus maculatus</name>
    <name type="common">Southern cowpea weevil</name>
    <name type="synonym">Pulse bruchid</name>
    <dbReference type="NCBI Taxonomy" id="64391"/>
    <lineage>
        <taxon>Eukaryota</taxon>
        <taxon>Metazoa</taxon>
        <taxon>Ecdysozoa</taxon>
        <taxon>Arthropoda</taxon>
        <taxon>Hexapoda</taxon>
        <taxon>Insecta</taxon>
        <taxon>Pterygota</taxon>
        <taxon>Neoptera</taxon>
        <taxon>Endopterygota</taxon>
        <taxon>Coleoptera</taxon>
        <taxon>Polyphaga</taxon>
        <taxon>Cucujiformia</taxon>
        <taxon>Chrysomeloidea</taxon>
        <taxon>Chrysomelidae</taxon>
        <taxon>Bruchinae</taxon>
        <taxon>Bruchini</taxon>
        <taxon>Callosobruchus</taxon>
    </lineage>
</organism>
<sequence>MLRNWTAKYIFAICLLEFINKIQLTIHNSEHGLVNTNMRFFDENLSHIQEEISSIMSDMPLKFQLKFEPSYLDFKQRSVSYIIVACMNADHASFTY</sequence>
<keyword evidence="2" id="KW-1185">Reference proteome</keyword>
<dbReference type="EMBL" id="CAACVG010008722">
    <property type="protein sequence ID" value="VEN50876.1"/>
    <property type="molecule type" value="Genomic_DNA"/>
</dbReference>